<protein>
    <recommendedName>
        <fullName evidence="3">DUF3352 domain-containing protein</fullName>
    </recommendedName>
</protein>
<dbReference type="Proteomes" id="UP001500841">
    <property type="component" value="Unassembled WGS sequence"/>
</dbReference>
<keyword evidence="2" id="KW-1185">Reference proteome</keyword>
<evidence type="ECO:0000313" key="1">
    <source>
        <dbReference type="EMBL" id="GAA4085900.1"/>
    </source>
</evidence>
<evidence type="ECO:0000313" key="2">
    <source>
        <dbReference type="Proteomes" id="UP001500841"/>
    </source>
</evidence>
<proteinExistence type="predicted"/>
<evidence type="ECO:0008006" key="3">
    <source>
        <dbReference type="Google" id="ProtNLM"/>
    </source>
</evidence>
<organism evidence="1 2">
    <name type="scientific">Mucilaginibacter panaciglaebae</name>
    <dbReference type="NCBI Taxonomy" id="502331"/>
    <lineage>
        <taxon>Bacteria</taxon>
        <taxon>Pseudomonadati</taxon>
        <taxon>Bacteroidota</taxon>
        <taxon>Sphingobacteriia</taxon>
        <taxon>Sphingobacteriales</taxon>
        <taxon>Sphingobacteriaceae</taxon>
        <taxon>Mucilaginibacter</taxon>
    </lineage>
</organism>
<gene>
    <name evidence="1" type="ORF">GCM10022392_03510</name>
</gene>
<accession>A0ABP7WDA7</accession>
<dbReference type="RefSeq" id="WP_345100703.1">
    <property type="nucleotide sequence ID" value="NZ_BAABCV010000001.1"/>
</dbReference>
<name>A0ABP7WDA7_9SPHI</name>
<sequence>MKRLIAITILLILATAGITVVYFKNLNTPGLHTAQTMLNIPDNAALVFEFNNEESFYDIFKDNKLFTAVIGRQQLGDLDTLREQLFIDPVLNKFFNGQNTFISLHPLSDKSIGLLITTAATKGFNPEDIDQLTVKTHKGLVVTPTAFDGKKGFVIYSATLKKRFYLLNKEDGIYLGSFSKELIDLSAKYTASKDKKIFMALPEQQNANSLANLYINYHNLNPLFAALFSNENTDIFKSFKLFPALAALSLNFKSDALLFTGFSNIQRDQPSSYLNLFTNQQPIANNLQDVFPSTTAYSICFAVSDPVKFKTDLSDWYAKAKLQTEKDSIFAKVKAETGVNLITEFNHALGQEFAVVTTRYMEKYAIVCLKDGSAFRPVMNNISTMATSDIGQVNYRKLPFYLLGDAFGLFNHPWFMIVDNYLIMANSQSELTSYHDYYFNHKLQSKLKQYNQFSDLTAERSNITWYINFKNAQPILKRDLSDDFYHSFENDQAGWKNFYAASYQLISSNKNFYTSFCMNLNQPDTAATALK</sequence>
<reference evidence="2" key="1">
    <citation type="journal article" date="2019" name="Int. J. Syst. Evol. Microbiol.">
        <title>The Global Catalogue of Microorganisms (GCM) 10K type strain sequencing project: providing services to taxonomists for standard genome sequencing and annotation.</title>
        <authorList>
            <consortium name="The Broad Institute Genomics Platform"/>
            <consortium name="The Broad Institute Genome Sequencing Center for Infectious Disease"/>
            <person name="Wu L."/>
            <person name="Ma J."/>
        </authorList>
    </citation>
    <scope>NUCLEOTIDE SEQUENCE [LARGE SCALE GENOMIC DNA]</scope>
    <source>
        <strain evidence="2">JCM 17085</strain>
    </source>
</reference>
<comment type="caution">
    <text evidence="1">The sequence shown here is derived from an EMBL/GenBank/DDBJ whole genome shotgun (WGS) entry which is preliminary data.</text>
</comment>
<dbReference type="EMBL" id="BAABCV010000001">
    <property type="protein sequence ID" value="GAA4085900.1"/>
    <property type="molecule type" value="Genomic_DNA"/>
</dbReference>